<feature type="domain" description="HEPN" evidence="1">
    <location>
        <begin position="1"/>
        <end position="112"/>
    </location>
</feature>
<dbReference type="Pfam" id="PF05168">
    <property type="entry name" value="HEPN"/>
    <property type="match status" value="1"/>
</dbReference>
<dbReference type="Proteomes" id="UP000015559">
    <property type="component" value="Chromosome"/>
</dbReference>
<accession>S6AKU1</accession>
<proteinExistence type="predicted"/>
<dbReference type="eggNOG" id="COG2250">
    <property type="taxonomic scope" value="Bacteria"/>
</dbReference>
<gene>
    <name evidence="2" type="ORF">SCD_n01378</name>
</gene>
<organism evidence="2 3">
    <name type="scientific">Sulfuricella denitrificans (strain DSM 22764 / NBRC 105220 / skB26)</name>
    <dbReference type="NCBI Taxonomy" id="1163617"/>
    <lineage>
        <taxon>Bacteria</taxon>
        <taxon>Pseudomonadati</taxon>
        <taxon>Pseudomonadota</taxon>
        <taxon>Betaproteobacteria</taxon>
        <taxon>Nitrosomonadales</taxon>
        <taxon>Sulfuricellaceae</taxon>
        <taxon>Sulfuricella</taxon>
    </lineage>
</organism>
<dbReference type="SMART" id="SM00748">
    <property type="entry name" value="HEPN"/>
    <property type="match status" value="1"/>
</dbReference>
<reference evidence="2 3" key="1">
    <citation type="journal article" date="2012" name="Appl. Environ. Microbiol.">
        <title>Draft genome sequence of a psychrotolerant sulfur-oxidizing bacterium, Sulfuricella denitrificans skB26, and proteomic insights into cold adaptation.</title>
        <authorList>
            <person name="Watanabe T."/>
            <person name="Kojima H."/>
            <person name="Fukui M."/>
        </authorList>
    </citation>
    <scope>NUCLEOTIDE SEQUENCE [LARGE SCALE GENOMIC DNA]</scope>
    <source>
        <strain evidence="3">skB26</strain>
    </source>
</reference>
<keyword evidence="3" id="KW-1185">Reference proteome</keyword>
<protein>
    <recommendedName>
        <fullName evidence="1">HEPN domain-containing protein</fullName>
    </recommendedName>
</protein>
<dbReference type="InterPro" id="IPR007842">
    <property type="entry name" value="HEPN_dom"/>
</dbReference>
<dbReference type="PROSITE" id="PS50910">
    <property type="entry name" value="HEPN"/>
    <property type="match status" value="1"/>
</dbReference>
<evidence type="ECO:0000313" key="3">
    <source>
        <dbReference type="Proteomes" id="UP000015559"/>
    </source>
</evidence>
<dbReference type="STRING" id="1163617.SCD_n01378"/>
<evidence type="ECO:0000313" key="2">
    <source>
        <dbReference type="EMBL" id="BAN35204.1"/>
    </source>
</evidence>
<dbReference type="SUPFAM" id="SSF81593">
    <property type="entry name" value="Nucleotidyltransferase substrate binding subunit/domain"/>
    <property type="match status" value="1"/>
</dbReference>
<evidence type="ECO:0000259" key="1">
    <source>
        <dbReference type="PROSITE" id="PS50910"/>
    </source>
</evidence>
<name>S6AKU1_SULDS</name>
<dbReference type="HOGENOM" id="CLU_123170_0_2_4"/>
<sequence>MASEDLAAFRTLAATPHIREAIAIFHAQQTIEKCLKAVLFANGVEFRRTHDLYELADRIEQASISLPRNAEELGLLNPYAVEFRYGDQTIPLITREEAEALAQDILEWANAIVEENEKPQ</sequence>
<dbReference type="KEGG" id="sdr:SCD_n01378"/>
<dbReference type="EMBL" id="AP013066">
    <property type="protein sequence ID" value="BAN35204.1"/>
    <property type="molecule type" value="Genomic_DNA"/>
</dbReference>
<dbReference type="AlphaFoldDB" id="S6AKU1"/>
<dbReference type="Gene3D" id="1.20.120.330">
    <property type="entry name" value="Nucleotidyltransferases domain 2"/>
    <property type="match status" value="1"/>
</dbReference>